<evidence type="ECO:0000259" key="7">
    <source>
        <dbReference type="PROSITE" id="PS50109"/>
    </source>
</evidence>
<feature type="domain" description="Histidine kinase" evidence="7">
    <location>
        <begin position="367"/>
        <end position="458"/>
    </location>
</feature>
<dbReference type="PROSITE" id="PS50109">
    <property type="entry name" value="HIS_KIN"/>
    <property type="match status" value="1"/>
</dbReference>
<keyword evidence="9" id="KW-1185">Reference proteome</keyword>
<keyword evidence="3" id="KW-0808">Transferase</keyword>
<protein>
    <recommendedName>
        <fullName evidence="2">histidine kinase</fullName>
        <ecNumber evidence="2">2.7.13.3</ecNumber>
    </recommendedName>
</protein>
<keyword evidence="6" id="KW-1133">Transmembrane helix</keyword>
<reference evidence="8 9" key="1">
    <citation type="submission" date="2021-01" db="EMBL/GenBank/DDBJ databases">
        <title>Genome seq and assembly of Devosia sp. LEGU1.</title>
        <authorList>
            <person name="Chhetri G."/>
        </authorList>
    </citation>
    <scope>NUCLEOTIDE SEQUENCE [LARGE SCALE GENOMIC DNA]</scope>
    <source>
        <strain evidence="8 9">LEGU1</strain>
    </source>
</reference>
<evidence type="ECO:0000313" key="8">
    <source>
        <dbReference type="EMBL" id="QQR39260.1"/>
    </source>
</evidence>
<dbReference type="Pfam" id="PF02518">
    <property type="entry name" value="HATPase_c"/>
    <property type="match status" value="1"/>
</dbReference>
<dbReference type="InterPro" id="IPR003594">
    <property type="entry name" value="HATPase_dom"/>
</dbReference>
<evidence type="ECO:0000256" key="1">
    <source>
        <dbReference type="ARBA" id="ARBA00000085"/>
    </source>
</evidence>
<feature type="transmembrane region" description="Helical" evidence="6">
    <location>
        <begin position="179"/>
        <end position="198"/>
    </location>
</feature>
<dbReference type="SUPFAM" id="SSF55874">
    <property type="entry name" value="ATPase domain of HSP90 chaperone/DNA topoisomerase II/histidine kinase"/>
    <property type="match status" value="1"/>
</dbReference>
<evidence type="ECO:0000256" key="4">
    <source>
        <dbReference type="ARBA" id="ARBA00022777"/>
    </source>
</evidence>
<evidence type="ECO:0000313" key="9">
    <source>
        <dbReference type="Proteomes" id="UP000595857"/>
    </source>
</evidence>
<dbReference type="EC" id="2.7.13.3" evidence="2"/>
<organism evidence="8 9">
    <name type="scientific">Devosia rhizoryzae</name>
    <dbReference type="NCBI Taxonomy" id="2774137"/>
    <lineage>
        <taxon>Bacteria</taxon>
        <taxon>Pseudomonadati</taxon>
        <taxon>Pseudomonadota</taxon>
        <taxon>Alphaproteobacteria</taxon>
        <taxon>Hyphomicrobiales</taxon>
        <taxon>Devosiaceae</taxon>
        <taxon>Devosia</taxon>
    </lineage>
</organism>
<dbReference type="Gene3D" id="3.30.565.10">
    <property type="entry name" value="Histidine kinase-like ATPase, C-terminal domain"/>
    <property type="match status" value="1"/>
</dbReference>
<dbReference type="PANTHER" id="PTHR24421">
    <property type="entry name" value="NITRATE/NITRITE SENSOR PROTEIN NARX-RELATED"/>
    <property type="match status" value="1"/>
</dbReference>
<keyword evidence="6" id="KW-0812">Transmembrane</keyword>
<feature type="transmembrane region" description="Helical" evidence="6">
    <location>
        <begin position="6"/>
        <end position="27"/>
    </location>
</feature>
<evidence type="ECO:0000256" key="5">
    <source>
        <dbReference type="ARBA" id="ARBA00023012"/>
    </source>
</evidence>
<evidence type="ECO:0000256" key="2">
    <source>
        <dbReference type="ARBA" id="ARBA00012438"/>
    </source>
</evidence>
<comment type="catalytic activity">
    <reaction evidence="1">
        <text>ATP + protein L-histidine = ADP + protein N-phospho-L-histidine.</text>
        <dbReference type="EC" id="2.7.13.3"/>
    </reaction>
</comment>
<dbReference type="EMBL" id="CP068046">
    <property type="protein sequence ID" value="QQR39260.1"/>
    <property type="molecule type" value="Genomic_DNA"/>
</dbReference>
<keyword evidence="4" id="KW-0418">Kinase</keyword>
<keyword evidence="6" id="KW-0472">Membrane</keyword>
<dbReference type="PANTHER" id="PTHR24421:SF10">
    <property type="entry name" value="NITRATE_NITRITE SENSOR PROTEIN NARQ"/>
    <property type="match status" value="1"/>
</dbReference>
<dbReference type="Proteomes" id="UP000595857">
    <property type="component" value="Chromosome"/>
</dbReference>
<keyword evidence="5" id="KW-0902">Two-component regulatory system</keyword>
<sequence>MSLALQFTIVGAIVTIAAMTVLGLWVADNTRNGMLRSSAFASAILMKSVFSPYVSAIAATGTITPEQKDELDQLYAQTLSDAGLWSIKLWNPQGDIVYLSNEVLIPEEVGPGRIARAAAGEIVVNFEEGYNHPDLRTPFIEIYVPLYADGFSSVTAVGEFHQEASILQSAVAESYARSWMEVGIVGLAMIVTLYAVVLRGSRTIVRQQTALQAAARLSADSARQNEQLRIDSDETRLRAAEVNEQLLGRVGADLHDGPIQVLSVLNFKLTHLLSSKSKGQQDAWKDPALIETRLRNSLDGLIGLASQALEELRGISADLVLPELADLTIDGTIALAVSRHEALTGLAVQYWPASVPPHASHLIKTCIYRVVQEALNNSARYAGGRGQKVTAAADGAEIVLEISDSGPGMGQVRVESEDRRGLGLLGMTNRINAVGGALEITAPPGGGTLIRATIPLAGVETPNWP</sequence>
<accession>A0ABX7C4T3</accession>
<dbReference type="InterPro" id="IPR005467">
    <property type="entry name" value="His_kinase_dom"/>
</dbReference>
<dbReference type="InterPro" id="IPR036890">
    <property type="entry name" value="HATPase_C_sf"/>
</dbReference>
<gene>
    <name evidence="8" type="ORF">JI748_16290</name>
</gene>
<proteinExistence type="predicted"/>
<name>A0ABX7C4T3_9HYPH</name>
<dbReference type="CDD" id="cd16917">
    <property type="entry name" value="HATPase_UhpB-NarQ-NarX-like"/>
    <property type="match status" value="1"/>
</dbReference>
<dbReference type="SMART" id="SM00387">
    <property type="entry name" value="HATPase_c"/>
    <property type="match status" value="1"/>
</dbReference>
<dbReference type="InterPro" id="IPR050482">
    <property type="entry name" value="Sensor_HK_TwoCompSys"/>
</dbReference>
<evidence type="ECO:0000256" key="3">
    <source>
        <dbReference type="ARBA" id="ARBA00022679"/>
    </source>
</evidence>
<evidence type="ECO:0000256" key="6">
    <source>
        <dbReference type="SAM" id="Phobius"/>
    </source>
</evidence>
<dbReference type="RefSeq" id="WP_201633112.1">
    <property type="nucleotide sequence ID" value="NZ_CP068046.1"/>
</dbReference>